<protein>
    <submittedName>
        <fullName evidence="2">CpXC domain-containing protein</fullName>
    </submittedName>
</protein>
<reference evidence="2" key="1">
    <citation type="journal article" date="2021" name="PeerJ">
        <title>Extensive microbial diversity within the chicken gut microbiome revealed by metagenomics and culture.</title>
        <authorList>
            <person name="Gilroy R."/>
            <person name="Ravi A."/>
            <person name="Getino M."/>
            <person name="Pursley I."/>
            <person name="Horton D.L."/>
            <person name="Alikhan N.F."/>
            <person name="Baker D."/>
            <person name="Gharbi K."/>
            <person name="Hall N."/>
            <person name="Watson M."/>
            <person name="Adriaenssens E.M."/>
            <person name="Foster-Nyarko E."/>
            <person name="Jarju S."/>
            <person name="Secka A."/>
            <person name="Antonio M."/>
            <person name="Oren A."/>
            <person name="Chaudhuri R.R."/>
            <person name="La Ragione R."/>
            <person name="Hildebrand F."/>
            <person name="Pallen M.J."/>
        </authorList>
    </citation>
    <scope>NUCLEOTIDE SEQUENCE</scope>
    <source>
        <strain evidence="2">ChiBcolR9-63</strain>
    </source>
</reference>
<sequence>MMKRKSRMTTIFLTKTNCTNCGKQSIFERFDRVYAVKTPDIISAILDWDFFKFTCHNCNHMVLIDYPTVVVDEEQKTIIQYCADGNVDVLSMQICSLISEGVDLSEYRIRVVSDIESFVEKVQIVSAGYDDRAIELMKFMNSPLEDGDIQFNYEHMVFTKVGQESYQFMFIDNQIAVASLDFSQEQYEYYLADVEDLETNTYYIDSRWAESFCRTSLA</sequence>
<dbReference type="Pfam" id="PF14353">
    <property type="entry name" value="CpXC"/>
    <property type="match status" value="1"/>
</dbReference>
<evidence type="ECO:0000313" key="2">
    <source>
        <dbReference type="EMBL" id="HIZ67700.1"/>
    </source>
</evidence>
<dbReference type="Proteomes" id="UP000824058">
    <property type="component" value="Unassembled WGS sequence"/>
</dbReference>
<evidence type="ECO:0000259" key="1">
    <source>
        <dbReference type="Pfam" id="PF14353"/>
    </source>
</evidence>
<dbReference type="AlphaFoldDB" id="A0A9D2JU48"/>
<organism evidence="2 3">
    <name type="scientific">Candidatus Streptococcus faecavium</name>
    <dbReference type="NCBI Taxonomy" id="2838763"/>
    <lineage>
        <taxon>Bacteria</taxon>
        <taxon>Bacillati</taxon>
        <taxon>Bacillota</taxon>
        <taxon>Bacilli</taxon>
        <taxon>Lactobacillales</taxon>
        <taxon>Streptococcaceae</taxon>
        <taxon>Streptococcus</taxon>
    </lineage>
</organism>
<reference evidence="2" key="2">
    <citation type="submission" date="2021-04" db="EMBL/GenBank/DDBJ databases">
        <authorList>
            <person name="Gilroy R."/>
        </authorList>
    </citation>
    <scope>NUCLEOTIDE SEQUENCE</scope>
    <source>
        <strain evidence="2">ChiBcolR9-63</strain>
    </source>
</reference>
<name>A0A9D2JU48_9STRE</name>
<proteinExistence type="predicted"/>
<dbReference type="EMBL" id="DXBD01000031">
    <property type="protein sequence ID" value="HIZ67700.1"/>
    <property type="molecule type" value="Genomic_DNA"/>
</dbReference>
<gene>
    <name evidence="2" type="ORF">H9965_04425</name>
</gene>
<evidence type="ECO:0000313" key="3">
    <source>
        <dbReference type="Proteomes" id="UP000824058"/>
    </source>
</evidence>
<accession>A0A9D2JU48</accession>
<feature type="domain" description="CpXC" evidence="1">
    <location>
        <begin position="17"/>
        <end position="138"/>
    </location>
</feature>
<dbReference type="InterPro" id="IPR025682">
    <property type="entry name" value="CpXC_dom"/>
</dbReference>
<comment type="caution">
    <text evidence="2">The sequence shown here is derived from an EMBL/GenBank/DDBJ whole genome shotgun (WGS) entry which is preliminary data.</text>
</comment>